<comment type="similarity">
    <text evidence="1">Belongs to the UPF0309 family.</text>
</comment>
<organism evidence="3 4">
    <name type="scientific">Thermovenabulum gondwanense</name>
    <dbReference type="NCBI Taxonomy" id="520767"/>
    <lineage>
        <taxon>Bacteria</taxon>
        <taxon>Bacillati</taxon>
        <taxon>Bacillota</taxon>
        <taxon>Clostridia</taxon>
        <taxon>Thermosediminibacterales</taxon>
        <taxon>Thermosediminibacteraceae</taxon>
        <taxon>Thermovenabulum</taxon>
    </lineage>
</organism>
<dbReference type="Proteomes" id="UP000075737">
    <property type="component" value="Unassembled WGS sequence"/>
</dbReference>
<evidence type="ECO:0000313" key="3">
    <source>
        <dbReference type="EMBL" id="KYO67318.1"/>
    </source>
</evidence>
<dbReference type="PANTHER" id="PTHR30390:SF7">
    <property type="entry name" value="PHOSPHOHEPTOSE ISOMERASE"/>
    <property type="match status" value="1"/>
</dbReference>
<evidence type="ECO:0000259" key="2">
    <source>
        <dbReference type="PROSITE" id="PS51464"/>
    </source>
</evidence>
<reference evidence="3 4" key="1">
    <citation type="submission" date="2015-12" db="EMBL/GenBank/DDBJ databases">
        <title>Draft genome of Thermovenabulum gondwanense isolated from a red thermophilic microbial mat colonisisng an outflow channel of a bore well.</title>
        <authorList>
            <person name="Patel B.K."/>
        </authorList>
    </citation>
    <scope>NUCLEOTIDE SEQUENCE [LARGE SCALE GENOMIC DNA]</scope>
    <source>
        <strain evidence="3 4">R270</strain>
    </source>
</reference>
<dbReference type="InterPro" id="IPR050099">
    <property type="entry name" value="SIS_GmhA/DiaA_subfam"/>
</dbReference>
<dbReference type="AlphaFoldDB" id="A0A162MTT8"/>
<comment type="caution">
    <text evidence="3">The sequence shown here is derived from an EMBL/GenBank/DDBJ whole genome shotgun (WGS) entry which is preliminary data.</text>
</comment>
<evidence type="ECO:0000256" key="1">
    <source>
        <dbReference type="HAMAP-Rule" id="MF_01240"/>
    </source>
</evidence>
<gene>
    <name evidence="3" type="ORF">ATZ99_06040</name>
</gene>
<dbReference type="InterPro" id="IPR001347">
    <property type="entry name" value="SIS_dom"/>
</dbReference>
<dbReference type="GO" id="GO:1901135">
    <property type="term" value="P:carbohydrate derivative metabolic process"/>
    <property type="evidence" value="ECO:0007669"/>
    <property type="project" value="InterPro"/>
</dbReference>
<dbReference type="HAMAP" id="MF_01240">
    <property type="entry name" value="UPF0309"/>
    <property type="match status" value="1"/>
</dbReference>
<evidence type="ECO:0000313" key="4">
    <source>
        <dbReference type="Proteomes" id="UP000075737"/>
    </source>
</evidence>
<dbReference type="Gene3D" id="3.40.50.10490">
    <property type="entry name" value="Glucose-6-phosphate isomerase like protein, domain 1"/>
    <property type="match status" value="1"/>
</dbReference>
<dbReference type="RefSeq" id="WP_068747773.1">
    <property type="nucleotide sequence ID" value="NZ_LOHZ01000022.1"/>
</dbReference>
<dbReference type="OrthoDB" id="9762536at2"/>
<dbReference type="InterPro" id="IPR022951">
    <property type="entry name" value="UPF0309"/>
</dbReference>
<proteinExistence type="inferred from homology"/>
<dbReference type="PROSITE" id="PS51464">
    <property type="entry name" value="SIS"/>
    <property type="match status" value="1"/>
</dbReference>
<dbReference type="SUPFAM" id="SSF53697">
    <property type="entry name" value="SIS domain"/>
    <property type="match status" value="1"/>
</dbReference>
<protein>
    <recommendedName>
        <fullName evidence="1">UPF0309 protein ATZ99_06040</fullName>
    </recommendedName>
</protein>
<dbReference type="EMBL" id="LOHZ01000022">
    <property type="protein sequence ID" value="KYO67318.1"/>
    <property type="molecule type" value="Genomic_DNA"/>
</dbReference>
<dbReference type="NCBIfam" id="NF002805">
    <property type="entry name" value="PRK02947.1"/>
    <property type="match status" value="1"/>
</dbReference>
<accession>A0A162MTT8</accession>
<feature type="domain" description="SIS" evidence="2">
    <location>
        <begin position="31"/>
        <end position="213"/>
    </location>
</feature>
<dbReference type="GO" id="GO:0097367">
    <property type="term" value="F:carbohydrate derivative binding"/>
    <property type="evidence" value="ECO:0007669"/>
    <property type="project" value="InterPro"/>
</dbReference>
<dbReference type="InterPro" id="IPR035472">
    <property type="entry name" value="RpiR-like_SIS"/>
</dbReference>
<name>A0A162MTT8_9FIRM</name>
<dbReference type="STRING" id="520767.ATZ99_06040"/>
<sequence length="247" mass="27627">MMINYLKEVEAALDRIKATQIENIKKAAELIFESLKNKEDSVFHVFGCGHSHMAAEELFYRAGGLACVNPVLPAELMLHEGGLKSSFYEKKEEPIKFILDRYDLREGECLVIVSHSGRNGAPVEAAFEAKRRGLKVIAVTCREYKEKTTSKHSSGKFLQDVADVVIDNCGNYGDAVLFAEKEGLDIPFAPLSTVLNTVILNMLIAELVELMLKNNITPPVFLSGNIDGATDYNLELIKKYRHRVRHL</sequence>
<dbReference type="PATRIC" id="fig|520767.4.peg.622"/>
<dbReference type="CDD" id="cd05013">
    <property type="entry name" value="SIS_RpiR"/>
    <property type="match status" value="1"/>
</dbReference>
<dbReference type="PANTHER" id="PTHR30390">
    <property type="entry name" value="SEDOHEPTULOSE 7-PHOSPHATE ISOMERASE / DNAA INITIATOR-ASSOCIATING FACTOR FOR REPLICATION INITIATION"/>
    <property type="match status" value="1"/>
</dbReference>
<dbReference type="Pfam" id="PF13580">
    <property type="entry name" value="SIS_2"/>
    <property type="match status" value="1"/>
</dbReference>
<keyword evidence="4" id="KW-1185">Reference proteome</keyword>
<dbReference type="InterPro" id="IPR046348">
    <property type="entry name" value="SIS_dom_sf"/>
</dbReference>